<reference evidence="1" key="1">
    <citation type="submission" date="2023-10" db="EMBL/GenBank/DDBJ databases">
        <authorList>
            <person name="Domelevo Entfellner J.-B."/>
        </authorList>
    </citation>
    <scope>NUCLEOTIDE SEQUENCE</scope>
</reference>
<dbReference type="Proteomes" id="UP001189624">
    <property type="component" value="Chromosome 9"/>
</dbReference>
<accession>A0AA86W0Y3</accession>
<dbReference type="EMBL" id="OY731406">
    <property type="protein sequence ID" value="CAJ1976045.1"/>
    <property type="molecule type" value="Genomic_DNA"/>
</dbReference>
<evidence type="ECO:0000313" key="1">
    <source>
        <dbReference type="EMBL" id="CAJ1976045.1"/>
    </source>
</evidence>
<evidence type="ECO:0000313" key="2">
    <source>
        <dbReference type="Proteomes" id="UP001189624"/>
    </source>
</evidence>
<protein>
    <submittedName>
        <fullName evidence="1">Uncharacterized protein</fullName>
    </submittedName>
</protein>
<name>A0AA86W0Y3_9FABA</name>
<sequence length="150" mass="16396">MDITGHSPEDSFAAMANLTLDERNRFNLRLRKCGRVKLPGMSTSGINLVAGGGKAHPCTFPKKNFTLFQFLYYCFLGPFPLKSNLIHKLQRFGFQSVKASPAVTCGPLQLRGNGFVQSPARGAARLRLPFSAANVAARFSETATRHSLHG</sequence>
<proteinExistence type="predicted"/>
<organism evidence="1 2">
    <name type="scientific">Sphenostylis stenocarpa</name>
    <dbReference type="NCBI Taxonomy" id="92480"/>
    <lineage>
        <taxon>Eukaryota</taxon>
        <taxon>Viridiplantae</taxon>
        <taxon>Streptophyta</taxon>
        <taxon>Embryophyta</taxon>
        <taxon>Tracheophyta</taxon>
        <taxon>Spermatophyta</taxon>
        <taxon>Magnoliopsida</taxon>
        <taxon>eudicotyledons</taxon>
        <taxon>Gunneridae</taxon>
        <taxon>Pentapetalae</taxon>
        <taxon>rosids</taxon>
        <taxon>fabids</taxon>
        <taxon>Fabales</taxon>
        <taxon>Fabaceae</taxon>
        <taxon>Papilionoideae</taxon>
        <taxon>50 kb inversion clade</taxon>
        <taxon>NPAAA clade</taxon>
        <taxon>indigoferoid/millettioid clade</taxon>
        <taxon>Phaseoleae</taxon>
        <taxon>Sphenostylis</taxon>
    </lineage>
</organism>
<dbReference type="Gramene" id="rna-AYBTSS11_LOCUS28175">
    <property type="protein sequence ID" value="CAJ1976045.1"/>
    <property type="gene ID" value="gene-AYBTSS11_LOCUS28175"/>
</dbReference>
<dbReference type="AlphaFoldDB" id="A0AA86W0Y3"/>
<gene>
    <name evidence="1" type="ORF">AYBTSS11_LOCUS28175</name>
</gene>
<keyword evidence="2" id="KW-1185">Reference proteome</keyword>